<feature type="coiled-coil region" evidence="1">
    <location>
        <begin position="90"/>
        <end position="117"/>
    </location>
</feature>
<keyword evidence="1" id="KW-0175">Coiled coil</keyword>
<evidence type="ECO:0000256" key="2">
    <source>
        <dbReference type="SAM" id="SignalP"/>
    </source>
</evidence>
<name>A0A161JGB5_9BACI</name>
<keyword evidence="2" id="KW-0732">Signal</keyword>
<geneLocation type="plasmid" evidence="4">
    <name>pbo1</name>
</geneLocation>
<protein>
    <submittedName>
        <fullName evidence="3">Uncharacterized protein</fullName>
    </submittedName>
</protein>
<sequence>MKKKLLSITLASAITLSGAAALPTGASATSNLSSNLGVVEISTSLIKTEVAAFDEFQKATWENINIGTKKVGEKNKFQIELSEIQKLAKVKDAEVNLERAKAEFNQLRTKNPQLAKQKLDEAHRKFEQARVRAGEEFKLQAQKIQTDFARERSKIKSMTSQNDKVIKDKGTKVRKTTGVEEVQNAIVLVNEYKNFKVDSIQDQAVAEREINKITAEILERQYFINKVDTEIMKIKNILSEKGYRAKIDSLNKEYQLQSKKLQDQYAKIRVNENQRYQVVNKRAQDSISLLKLRLKSVSK</sequence>
<proteinExistence type="predicted"/>
<accession>A0A161JGB5</accession>
<gene>
    <name evidence="3" type="ORF">A361_28145</name>
</gene>
<feature type="chain" id="PRO_5007824207" evidence="2">
    <location>
        <begin position="29"/>
        <end position="299"/>
    </location>
</feature>
<dbReference type="RefSeq" id="WP_019380835.1">
    <property type="nucleotide sequence ID" value="NZ_CP015507.1"/>
</dbReference>
<dbReference type="AlphaFoldDB" id="A0A161JGB5"/>
<dbReference type="KEGG" id="bon:A361_28145"/>
<evidence type="ECO:0000313" key="4">
    <source>
        <dbReference type="Proteomes" id="UP000077856"/>
    </source>
</evidence>
<evidence type="ECO:0000256" key="1">
    <source>
        <dbReference type="SAM" id="Coils"/>
    </source>
</evidence>
<evidence type="ECO:0000313" key="3">
    <source>
        <dbReference type="EMBL" id="AND43045.1"/>
    </source>
</evidence>
<dbReference type="Proteomes" id="UP000077856">
    <property type="component" value="Plasmid pBO1"/>
</dbReference>
<dbReference type="EMBL" id="CP015507">
    <property type="protein sequence ID" value="AND43045.1"/>
    <property type="molecule type" value="Genomic_DNA"/>
</dbReference>
<organism evidence="3 4">
    <name type="scientific">Cytobacillus oceanisediminis 2691</name>
    <dbReference type="NCBI Taxonomy" id="1196031"/>
    <lineage>
        <taxon>Bacteria</taxon>
        <taxon>Bacillati</taxon>
        <taxon>Bacillota</taxon>
        <taxon>Bacilli</taxon>
        <taxon>Bacillales</taxon>
        <taxon>Bacillaceae</taxon>
        <taxon>Cytobacillus</taxon>
    </lineage>
</organism>
<feature type="signal peptide" evidence="2">
    <location>
        <begin position="1"/>
        <end position="28"/>
    </location>
</feature>
<keyword evidence="3" id="KW-0614">Plasmid</keyword>
<reference evidence="3 4" key="1">
    <citation type="submission" date="2016-04" db="EMBL/GenBank/DDBJ databases">
        <title>Complete genome sequence of Bacillus oceanisediminis strain 2691.</title>
        <authorList>
            <person name="Jeong H."/>
            <person name="Kim H.J."/>
            <person name="Lee D.-W."/>
        </authorList>
    </citation>
    <scope>NUCLEOTIDE SEQUENCE [LARGE SCALE GENOMIC DNA]</scope>
    <source>
        <strain evidence="3 4">2691</strain>
        <plasmid evidence="4">pbo1</plasmid>
    </source>
</reference>